<keyword evidence="1" id="KW-0732">Signal</keyword>
<gene>
    <name evidence="2" type="ORF">ELUMI_v1c08150</name>
</gene>
<evidence type="ECO:0000313" key="2">
    <source>
        <dbReference type="EMBL" id="ATZ17536.1"/>
    </source>
</evidence>
<dbReference type="EMBL" id="CP024963">
    <property type="protein sequence ID" value="ATZ17536.1"/>
    <property type="molecule type" value="Genomic_DNA"/>
</dbReference>
<dbReference type="RefSeq" id="WP_025734750.1">
    <property type="nucleotide sequence ID" value="NZ_CP024963.1"/>
</dbReference>
<organism evidence="2 3">
    <name type="scientific">Williamsoniiplasma luminosum</name>
    <dbReference type="NCBI Taxonomy" id="214888"/>
    <lineage>
        <taxon>Bacteria</taxon>
        <taxon>Bacillati</taxon>
        <taxon>Mycoplasmatota</taxon>
        <taxon>Mollicutes</taxon>
        <taxon>Entomoplasmatales</taxon>
        <taxon>Williamsoniiplasma</taxon>
    </lineage>
</organism>
<dbReference type="Proteomes" id="UP000232063">
    <property type="component" value="Chromosome"/>
</dbReference>
<protein>
    <recommendedName>
        <fullName evidence="4">Lipoprotein</fullName>
    </recommendedName>
</protein>
<feature type="signal peptide" evidence="1">
    <location>
        <begin position="1"/>
        <end position="18"/>
    </location>
</feature>
<keyword evidence="3" id="KW-1185">Reference proteome</keyword>
<name>A0A2K8NVG4_9MOLU</name>
<reference evidence="2 3" key="1">
    <citation type="submission" date="2017-11" db="EMBL/GenBank/DDBJ databases">
        <title>Genome sequence of Entomoplasma luminosum PIMN-1 (ATCC 49195).</title>
        <authorList>
            <person name="Lo W.-S."/>
            <person name="Gasparich G.E."/>
            <person name="Kuo C.-H."/>
        </authorList>
    </citation>
    <scope>NUCLEOTIDE SEQUENCE [LARGE SCALE GENOMIC DNA]</scope>
    <source>
        <strain evidence="2 3">PIMN-1</strain>
    </source>
</reference>
<evidence type="ECO:0000313" key="3">
    <source>
        <dbReference type="Proteomes" id="UP000232063"/>
    </source>
</evidence>
<dbReference type="OrthoDB" id="9951575at2"/>
<sequence>MKKTILFLVPTLLVPTFATQVISCGPKYQILSQDISNWDVSTIFQSNANLYQAIAAGKDNVYLDPAKGSTPFLDEKGNFLSISEVVAKNWPGGSDNNKGDRSSMWMNLQYVAPSMLSWYQKQSGEDLILTDYQLIMDNFEIGYSGRLDINTAVAKFGEPSAIQKMNDAKIEYVPKTYSEYLEKADQEKKQEHTNTFLAPMKKLSQSGLASEAVQVPFSIHFFIKQDHNQTPISKEIDGKTYQFNVSKDGYYSTNLNEQKEPTNALLNIRVGFMFTASVF</sequence>
<dbReference type="KEGG" id="elj:ELUMI_v1c08150"/>
<evidence type="ECO:0008006" key="4">
    <source>
        <dbReference type="Google" id="ProtNLM"/>
    </source>
</evidence>
<evidence type="ECO:0000256" key="1">
    <source>
        <dbReference type="SAM" id="SignalP"/>
    </source>
</evidence>
<dbReference type="AlphaFoldDB" id="A0A2K8NVG4"/>
<proteinExistence type="predicted"/>
<accession>A0A2K8NVG4</accession>
<feature type="chain" id="PRO_5014648818" description="Lipoprotein" evidence="1">
    <location>
        <begin position="19"/>
        <end position="279"/>
    </location>
</feature>